<feature type="region of interest" description="Disordered" evidence="3">
    <location>
        <begin position="629"/>
        <end position="648"/>
    </location>
</feature>
<dbReference type="GO" id="GO:0032436">
    <property type="term" value="P:positive regulation of proteasomal ubiquitin-dependent protein catabolic process"/>
    <property type="evidence" value="ECO:0007669"/>
    <property type="project" value="TreeGrafter"/>
</dbReference>
<dbReference type="Pfam" id="PF08833">
    <property type="entry name" value="Axin_b-cat_bind"/>
    <property type="match status" value="1"/>
</dbReference>
<dbReference type="GO" id="GO:0048468">
    <property type="term" value="P:cell development"/>
    <property type="evidence" value="ECO:0007669"/>
    <property type="project" value="TreeGrafter"/>
</dbReference>
<proteinExistence type="predicted"/>
<feature type="non-terminal residue" evidence="5">
    <location>
        <position position="908"/>
    </location>
</feature>
<organism evidence="5 6">
    <name type="scientific">Fasciolopsis buskii</name>
    <dbReference type="NCBI Taxonomy" id="27845"/>
    <lineage>
        <taxon>Eukaryota</taxon>
        <taxon>Metazoa</taxon>
        <taxon>Spiralia</taxon>
        <taxon>Lophotrochozoa</taxon>
        <taxon>Platyhelminthes</taxon>
        <taxon>Trematoda</taxon>
        <taxon>Digenea</taxon>
        <taxon>Plagiorchiida</taxon>
        <taxon>Echinostomata</taxon>
        <taxon>Echinostomatoidea</taxon>
        <taxon>Fasciolidae</taxon>
        <taxon>Fasciolopsis</taxon>
    </lineage>
</organism>
<accession>A0A8E0RVV1</accession>
<evidence type="ECO:0000313" key="6">
    <source>
        <dbReference type="Proteomes" id="UP000728185"/>
    </source>
</evidence>
<feature type="region of interest" description="Disordered" evidence="3">
    <location>
        <begin position="65"/>
        <end position="104"/>
    </location>
</feature>
<dbReference type="Proteomes" id="UP000728185">
    <property type="component" value="Unassembled WGS sequence"/>
</dbReference>
<feature type="compositionally biased region" description="Basic residues" evidence="3">
    <location>
        <begin position="734"/>
        <end position="760"/>
    </location>
</feature>
<evidence type="ECO:0000256" key="2">
    <source>
        <dbReference type="PROSITE-ProRule" id="PRU00069"/>
    </source>
</evidence>
<dbReference type="GO" id="GO:0005886">
    <property type="term" value="C:plasma membrane"/>
    <property type="evidence" value="ECO:0007669"/>
    <property type="project" value="TreeGrafter"/>
</dbReference>
<name>A0A8E0RVV1_9TREM</name>
<dbReference type="InterPro" id="IPR029071">
    <property type="entry name" value="Ubiquitin-like_domsf"/>
</dbReference>
<dbReference type="InterPro" id="IPR001158">
    <property type="entry name" value="DIX"/>
</dbReference>
<dbReference type="SMART" id="SM00021">
    <property type="entry name" value="DAX"/>
    <property type="match status" value="1"/>
</dbReference>
<feature type="region of interest" description="Disordered" evidence="3">
    <location>
        <begin position="1"/>
        <end position="37"/>
    </location>
</feature>
<dbReference type="GO" id="GO:0019901">
    <property type="term" value="F:protein kinase binding"/>
    <property type="evidence" value="ECO:0007669"/>
    <property type="project" value="TreeGrafter"/>
</dbReference>
<reference evidence="5" key="1">
    <citation type="submission" date="2019-05" db="EMBL/GenBank/DDBJ databases">
        <title>Annotation for the trematode Fasciolopsis buski.</title>
        <authorList>
            <person name="Choi Y.-J."/>
        </authorList>
    </citation>
    <scope>NUCLEOTIDE SEQUENCE</scope>
    <source>
        <strain evidence="5">HT</strain>
        <tissue evidence="5">Whole worm</tissue>
    </source>
</reference>
<keyword evidence="1 2" id="KW-0879">Wnt signaling pathway</keyword>
<gene>
    <name evidence="5" type="ORF">FBUS_02591</name>
</gene>
<dbReference type="InterPro" id="IPR014936">
    <property type="entry name" value="Axin_b-cat-bd"/>
</dbReference>
<sequence length="908" mass="99369">RSSVKPVDQTRHSAFNAPGVDTKRERPGDSSYSVDPRSMAPVLCASNSDADCWLPSRPTWHMRPSATTGETDRGACAAGITPGPKDTLERIRPGAEPAKPRQNLAETDPAAFVLLLTSRLEKVKESRGKMEKLLSWVNQVDEKNAVDTNYSIAGTDPVDDLPYMHGSELQTGKPSVPGDSNHPNPHCHAECSRTSPDRLRDSSMTKPRNSEWPARVLDPLLVLPVNDDDAQGILDEHCSRIWADEQEGISTSETKGEFGKFPTSVNHPAQELPGSWADPTVRRSRGAFCDSPMDRVSARRRTALSAALTSSLHAEPDVSEPLQRCSHRRSSVRTHNRSDARSTASWDSGVITHCPYPAESTYPNNTLFHGETETRSIVAAASLQALSSSTTELAMVNSEVTTKLVEHMTRHYRRNPDSEPTVQPTGTNPFAPKMSPYRDYDLLCSPPLMCRSAYHCHYPYSQAVDPVTGNPVHAGAVCNGQSVDNAGRCMTCIQNTWRPCARHQVKQLQPFGHGWSATRAENKLNKADDGGGHSFLHGPSLPTASDTSSTFDSGISSTYDQLPLTFSQGNTDRGSRSQSLRNWHASFPDTTSALRTPSAPRSQCYSASRYLCPAGAPAHAYGQSTATEAGCTQPQNYSHQSVDDSSSAQRRNLTTFSCPYPCTVMDSCNCKRNLAYDHTHNSELKDKSAPGDSSRQQTCHPAGSGQLLRHWLYLQTSRSVCSDDGPGSSQMKSQNRKQYGHHHHHYQNPRRSSTHRRHSNKQTGRDSLGSAPKDPSARPTVPPVPCSRTACPLDLIDPVLPGPHAGVGLIVGYYLCDDPVPYRTVWTGTQNSSVETSEVQNGSPSVTTGSLTLGQFKQLIAKKGSYRYFFKKPSDEFGTGVVHEELTHDDAVIPLWDGKVVARIERAE</sequence>
<evidence type="ECO:0000313" key="5">
    <source>
        <dbReference type="EMBL" id="KAA0189480.1"/>
    </source>
</evidence>
<evidence type="ECO:0000256" key="3">
    <source>
        <dbReference type="SAM" id="MobiDB-lite"/>
    </source>
</evidence>
<comment type="caution">
    <text evidence="5">The sequence shown here is derived from an EMBL/GenBank/DDBJ whole genome shotgun (WGS) entry which is preliminary data.</text>
</comment>
<dbReference type="GO" id="GO:0008013">
    <property type="term" value="F:beta-catenin binding"/>
    <property type="evidence" value="ECO:0007669"/>
    <property type="project" value="TreeGrafter"/>
</dbReference>
<dbReference type="OrthoDB" id="10007451at2759"/>
<dbReference type="InterPro" id="IPR043581">
    <property type="entry name" value="Axin-like"/>
</dbReference>
<dbReference type="PANTHER" id="PTHR46102:SF2">
    <property type="entry name" value="AXIN"/>
    <property type="match status" value="1"/>
</dbReference>
<dbReference type="PROSITE" id="PS50841">
    <property type="entry name" value="DIX"/>
    <property type="match status" value="1"/>
</dbReference>
<evidence type="ECO:0000259" key="4">
    <source>
        <dbReference type="PROSITE" id="PS50841"/>
    </source>
</evidence>
<feature type="region of interest" description="Disordered" evidence="3">
    <location>
        <begin position="169"/>
        <end position="210"/>
    </location>
</feature>
<keyword evidence="6" id="KW-1185">Reference proteome</keyword>
<evidence type="ECO:0000256" key="1">
    <source>
        <dbReference type="ARBA" id="ARBA00022687"/>
    </source>
</evidence>
<dbReference type="EMBL" id="LUCM01007702">
    <property type="protein sequence ID" value="KAA0189480.1"/>
    <property type="molecule type" value="Genomic_DNA"/>
</dbReference>
<feature type="region of interest" description="Disordered" evidence="3">
    <location>
        <begin position="682"/>
        <end position="702"/>
    </location>
</feature>
<dbReference type="InterPro" id="IPR038207">
    <property type="entry name" value="DIX_dom_sf"/>
</dbReference>
<dbReference type="GO" id="GO:0060090">
    <property type="term" value="F:molecular adaptor activity"/>
    <property type="evidence" value="ECO:0007669"/>
    <property type="project" value="TreeGrafter"/>
</dbReference>
<dbReference type="AlphaFoldDB" id="A0A8E0RVV1"/>
<dbReference type="GO" id="GO:0030877">
    <property type="term" value="C:beta-catenin destruction complex"/>
    <property type="evidence" value="ECO:0007669"/>
    <property type="project" value="TreeGrafter"/>
</dbReference>
<dbReference type="GO" id="GO:0016055">
    <property type="term" value="P:Wnt signaling pathway"/>
    <property type="evidence" value="ECO:0007669"/>
    <property type="project" value="UniProtKB-KW"/>
</dbReference>
<dbReference type="GO" id="GO:0005634">
    <property type="term" value="C:nucleus"/>
    <property type="evidence" value="ECO:0007669"/>
    <property type="project" value="TreeGrafter"/>
</dbReference>
<feature type="compositionally biased region" description="Polar residues" evidence="3">
    <location>
        <begin position="542"/>
        <end position="554"/>
    </location>
</feature>
<feature type="domain" description="DIX" evidence="4">
    <location>
        <begin position="806"/>
        <end position="908"/>
    </location>
</feature>
<feature type="compositionally biased region" description="Basic and acidic residues" evidence="3">
    <location>
        <begin position="187"/>
        <end position="203"/>
    </location>
</feature>
<dbReference type="GO" id="GO:0090090">
    <property type="term" value="P:negative regulation of canonical Wnt signaling pathway"/>
    <property type="evidence" value="ECO:0007669"/>
    <property type="project" value="InterPro"/>
</dbReference>
<dbReference type="Gene3D" id="2.40.240.130">
    <property type="match status" value="1"/>
</dbReference>
<dbReference type="Pfam" id="PF00778">
    <property type="entry name" value="DIX"/>
    <property type="match status" value="1"/>
</dbReference>
<dbReference type="SUPFAM" id="SSF54236">
    <property type="entry name" value="Ubiquitin-like"/>
    <property type="match status" value="1"/>
</dbReference>
<dbReference type="GO" id="GO:0031625">
    <property type="term" value="F:ubiquitin protein ligase binding"/>
    <property type="evidence" value="ECO:0007669"/>
    <property type="project" value="TreeGrafter"/>
</dbReference>
<feature type="region of interest" description="Disordered" evidence="3">
    <location>
        <begin position="528"/>
        <end position="554"/>
    </location>
</feature>
<protein>
    <submittedName>
        <fullName evidence="5">Putative Axis inhibition protein axin</fullName>
    </submittedName>
</protein>
<dbReference type="PANTHER" id="PTHR46102">
    <property type="entry name" value="AXIN"/>
    <property type="match status" value="1"/>
</dbReference>
<feature type="region of interest" description="Disordered" evidence="3">
    <location>
        <begin position="722"/>
        <end position="784"/>
    </location>
</feature>